<sequence length="512" mass="58341">MSSQDSSARLLIRPLSLEDLDEIQDLHHRCFPGMVPWLRHELESHLRIFPEGQIGIELDGRLVATSSSLIVHEEDYIGDHTYDQVTGKGMLSTHDPTGDSLYGIDIAVDPECRGMRLARRIYDARKDLVKELNLQRILIVGRLPNYHLWADKLKAPEYVRRVFRSEIDDPVLNAQRSNKFTAKRVLSGYLPKDDESKGFGVLMEWLNPEYVPIDDELPSRVRVASVQYQMRALDSFEDFAQQCRFFLDTASDYRSDFVIFPELITNQLMSLVPSESPGKVARRLNEYTDEYIAFFQKSAIRYNVNIIAGTHLCVEGERLYNIAYLFHRNGTISKQYKVHVTPSEAQWWGISPGDDVEVFDTDCGKIAILICYDIEFPELSRIAMAKGANLFFVPFNTDIRSGYLRVRSCAQARAIENHVYVILSGAVGNLPEVDGSDIHYAQSAILTPSDIAFARDGVAAEATPNVETMLVHDLDLDLLRRTKRTGAVRTVFDRRKDLYVVRYRSGDQEFEA</sequence>
<gene>
    <name evidence="4" type="ORF">FRD01_05025</name>
</gene>
<evidence type="ECO:0000259" key="3">
    <source>
        <dbReference type="PROSITE" id="PS51186"/>
    </source>
</evidence>
<dbReference type="Pfam" id="PF00795">
    <property type="entry name" value="CN_hydrolase"/>
    <property type="match status" value="1"/>
</dbReference>
<dbReference type="EMBL" id="CP042467">
    <property type="protein sequence ID" value="QED26617.1"/>
    <property type="molecule type" value="Genomic_DNA"/>
</dbReference>
<accession>A0A5B8XNC7</accession>
<dbReference type="Proteomes" id="UP000321595">
    <property type="component" value="Chromosome"/>
</dbReference>
<dbReference type="PROSITE" id="PS01227">
    <property type="entry name" value="UPF0012"/>
    <property type="match status" value="1"/>
</dbReference>
<organism evidence="4 5">
    <name type="scientific">Microvenator marinus</name>
    <dbReference type="NCBI Taxonomy" id="2600177"/>
    <lineage>
        <taxon>Bacteria</taxon>
        <taxon>Deltaproteobacteria</taxon>
        <taxon>Bradymonadales</taxon>
        <taxon>Microvenatoraceae</taxon>
        <taxon>Microvenator</taxon>
    </lineage>
</organism>
<reference evidence="4 5" key="1">
    <citation type="submission" date="2019-08" db="EMBL/GenBank/DDBJ databases">
        <authorList>
            <person name="Liang Q."/>
        </authorList>
    </citation>
    <scope>NUCLEOTIDE SEQUENCE [LARGE SCALE GENOMIC DNA]</scope>
    <source>
        <strain evidence="4 5">V1718</strain>
    </source>
</reference>
<dbReference type="OrthoDB" id="9811121at2"/>
<feature type="domain" description="N-acetyltransferase" evidence="3">
    <location>
        <begin position="10"/>
        <end position="208"/>
    </location>
</feature>
<evidence type="ECO:0000313" key="5">
    <source>
        <dbReference type="Proteomes" id="UP000321595"/>
    </source>
</evidence>
<dbReference type="Gene3D" id="3.60.110.10">
    <property type="entry name" value="Carbon-nitrogen hydrolase"/>
    <property type="match status" value="1"/>
</dbReference>
<dbReference type="RefSeq" id="WP_146958211.1">
    <property type="nucleotide sequence ID" value="NZ_CP042467.1"/>
</dbReference>
<evidence type="ECO:0000259" key="2">
    <source>
        <dbReference type="PROSITE" id="PS50263"/>
    </source>
</evidence>
<dbReference type="Gene3D" id="3.40.630.30">
    <property type="match status" value="1"/>
</dbReference>
<dbReference type="SUPFAM" id="SSF55729">
    <property type="entry name" value="Acyl-CoA N-acyltransferases (Nat)"/>
    <property type="match status" value="1"/>
</dbReference>
<dbReference type="InterPro" id="IPR000182">
    <property type="entry name" value="GNAT_dom"/>
</dbReference>
<keyword evidence="5" id="KW-1185">Reference proteome</keyword>
<evidence type="ECO:0000313" key="4">
    <source>
        <dbReference type="EMBL" id="QED26617.1"/>
    </source>
</evidence>
<dbReference type="SUPFAM" id="SSF56317">
    <property type="entry name" value="Carbon-nitrogen hydrolase"/>
    <property type="match status" value="1"/>
</dbReference>
<dbReference type="PANTHER" id="PTHR23088:SF50">
    <property type="entry name" value="HYDROLASE YHCX"/>
    <property type="match status" value="1"/>
</dbReference>
<dbReference type="InterPro" id="IPR016181">
    <property type="entry name" value="Acyl_CoA_acyltransferase"/>
</dbReference>
<comment type="similarity">
    <text evidence="1">Belongs to the carbon-nitrogen hydrolase superfamily. NIT1/NIT2 family.</text>
</comment>
<dbReference type="Pfam" id="PF00583">
    <property type="entry name" value="Acetyltransf_1"/>
    <property type="match status" value="1"/>
</dbReference>
<dbReference type="KEGG" id="bbae:FRD01_05025"/>
<dbReference type="PANTHER" id="PTHR23088">
    <property type="entry name" value="NITRILASE-RELATED"/>
    <property type="match status" value="1"/>
</dbReference>
<dbReference type="InterPro" id="IPR003010">
    <property type="entry name" value="C-N_Hydrolase"/>
</dbReference>
<dbReference type="CDD" id="cd04301">
    <property type="entry name" value="NAT_SF"/>
    <property type="match status" value="1"/>
</dbReference>
<dbReference type="PROSITE" id="PS51186">
    <property type="entry name" value="GNAT"/>
    <property type="match status" value="1"/>
</dbReference>
<dbReference type="AlphaFoldDB" id="A0A5B8XNC7"/>
<dbReference type="InterPro" id="IPR036526">
    <property type="entry name" value="C-N_Hydrolase_sf"/>
</dbReference>
<evidence type="ECO:0000256" key="1">
    <source>
        <dbReference type="ARBA" id="ARBA00010613"/>
    </source>
</evidence>
<proteinExistence type="inferred from homology"/>
<dbReference type="CDD" id="cd07574">
    <property type="entry name" value="nitrilase_Rim1_like"/>
    <property type="match status" value="1"/>
</dbReference>
<protein>
    <submittedName>
        <fullName evidence="4">GNAT family N-acetyltransferase</fullName>
    </submittedName>
</protein>
<dbReference type="PROSITE" id="PS50263">
    <property type="entry name" value="CN_HYDROLASE"/>
    <property type="match status" value="1"/>
</dbReference>
<feature type="domain" description="CN hydrolase" evidence="2">
    <location>
        <begin position="221"/>
        <end position="476"/>
    </location>
</feature>
<dbReference type="GO" id="GO:0016747">
    <property type="term" value="F:acyltransferase activity, transferring groups other than amino-acyl groups"/>
    <property type="evidence" value="ECO:0007669"/>
    <property type="project" value="InterPro"/>
</dbReference>
<dbReference type="InterPro" id="IPR001110">
    <property type="entry name" value="UPF0012_CS"/>
</dbReference>
<keyword evidence="4" id="KW-0808">Transferase</keyword>
<name>A0A5B8XNC7_9DELT</name>